<dbReference type="Pfam" id="PF08843">
    <property type="entry name" value="AbiEii"/>
    <property type="match status" value="1"/>
</dbReference>
<dbReference type="Gene3D" id="3.10.450.620">
    <property type="entry name" value="JHP933, nucleotidyltransferase-like core domain"/>
    <property type="match status" value="1"/>
</dbReference>
<evidence type="ECO:0000313" key="1">
    <source>
        <dbReference type="EMBL" id="KHK99602.1"/>
    </source>
</evidence>
<keyword evidence="2" id="KW-1185">Reference proteome</keyword>
<dbReference type="InterPro" id="IPR014942">
    <property type="entry name" value="AbiEii"/>
</dbReference>
<evidence type="ECO:0000313" key="2">
    <source>
        <dbReference type="Proteomes" id="UP000031030"/>
    </source>
</evidence>
<dbReference type="Proteomes" id="UP000031030">
    <property type="component" value="Unassembled WGS sequence"/>
</dbReference>
<comment type="caution">
    <text evidence="1">The sequence shown here is derived from an EMBL/GenBank/DDBJ whole genome shotgun (WGS) entry which is preliminary data.</text>
</comment>
<accession>A0A0B2ADE3</accession>
<dbReference type="AlphaFoldDB" id="A0A0B2ADE3"/>
<evidence type="ECO:0008006" key="3">
    <source>
        <dbReference type="Google" id="ProtNLM"/>
    </source>
</evidence>
<gene>
    <name evidence="1" type="ORF">LK09_01775</name>
</gene>
<reference evidence="1 2" key="1">
    <citation type="submission" date="2014-11" db="EMBL/GenBank/DDBJ databases">
        <title>Genome sequence of Microbacterium mangrovi MUSC 115(T).</title>
        <authorList>
            <person name="Lee L.-H."/>
        </authorList>
    </citation>
    <scope>NUCLEOTIDE SEQUENCE [LARGE SCALE GENOMIC DNA]</scope>
    <source>
        <strain evidence="1 2">MUSC 115</strain>
    </source>
</reference>
<protein>
    <recommendedName>
        <fullName evidence="3">Nucleotidyl transferase AbiEii/AbiGii toxin family protein</fullName>
    </recommendedName>
</protein>
<name>A0A0B2ADE3_9MICO</name>
<sequence>MLDPAEQLAVEERFGVAAEQVVRDHVISHALAAIASVGTDDVVFFGGTALSRIHLAVVRLSEDIDLIARSDRGEVADKIEAAIVTRFRRTFGTVTFTPRIRDTRHPNTAVMQVGTTRVQIQLLGSEGYPDWPTEIVDIEQRYSDAQPARLRVLTPAAFVASKLSSWNDRAAPRDLYDLWALAVAGKIDAEAEKVFGRFGPYTSASRVAFTRLPTDAEWYDALAHQCNPVVTPTEAARVVREALAAT</sequence>
<proteinExistence type="predicted"/>
<dbReference type="EMBL" id="JTDK01000002">
    <property type="protein sequence ID" value="KHK99602.1"/>
    <property type="molecule type" value="Genomic_DNA"/>
</dbReference>
<organism evidence="1 2">
    <name type="scientific">Microbacterium mangrovi</name>
    <dbReference type="NCBI Taxonomy" id="1348253"/>
    <lineage>
        <taxon>Bacteria</taxon>
        <taxon>Bacillati</taxon>
        <taxon>Actinomycetota</taxon>
        <taxon>Actinomycetes</taxon>
        <taxon>Micrococcales</taxon>
        <taxon>Microbacteriaceae</taxon>
        <taxon>Microbacterium</taxon>
    </lineage>
</organism>